<dbReference type="PANTHER" id="PTHR32305:SF15">
    <property type="entry name" value="PROTEIN RHSA-RELATED"/>
    <property type="match status" value="1"/>
</dbReference>
<sequence>MWQSTQYPYSNRETGTIIHINRIGSIFGSGWALKDWQEIIENPDGSVLLLDGDGTQLIFEPPATAGNPYISPSGDFSILLKLSDGTYQRTFKDRAIYSFNANKKLSIIQDRNGNQTRYIYNTSGQLTQIIDPVNLVTSFTYTGSRVTSITNPNNRVTTLTYNPAGDLIRIAHPDTAQINFEYDSNHCMTASTDARGNRGTATYNFAG</sequence>
<dbReference type="EMBL" id="JAZBJZ010000047">
    <property type="protein sequence ID" value="MEE3717619.1"/>
    <property type="molecule type" value="Genomic_DNA"/>
</dbReference>
<gene>
    <name evidence="3" type="ORF">V2H45_12715</name>
</gene>
<dbReference type="RefSeq" id="WP_330484049.1">
    <property type="nucleotide sequence ID" value="NZ_JAZBJZ010000047.1"/>
</dbReference>
<dbReference type="InterPro" id="IPR050708">
    <property type="entry name" value="T6SS_VgrG/RHS"/>
</dbReference>
<dbReference type="AlphaFoldDB" id="A0AAW9Q0B0"/>
<comment type="caution">
    <text evidence="3">The sequence shown here is derived from an EMBL/GenBank/DDBJ whole genome shotgun (WGS) entry which is preliminary data.</text>
</comment>
<dbReference type="Pfam" id="PF25023">
    <property type="entry name" value="TEN_YD-shell"/>
    <property type="match status" value="1"/>
</dbReference>
<feature type="domain" description="Teneurin-like YD-shell" evidence="2">
    <location>
        <begin position="95"/>
        <end position="198"/>
    </location>
</feature>
<name>A0AAW9Q0B0_9CYAN</name>
<dbReference type="InterPro" id="IPR006530">
    <property type="entry name" value="YD"/>
</dbReference>
<reference evidence="3" key="1">
    <citation type="submission" date="2024-01" db="EMBL/GenBank/DDBJ databases">
        <title>Bank of Algae and Cyanobacteria of the Azores (BACA) strain genomes.</title>
        <authorList>
            <person name="Luz R."/>
            <person name="Cordeiro R."/>
            <person name="Fonseca A."/>
            <person name="Goncalves V."/>
        </authorList>
    </citation>
    <scope>NUCLEOTIDE SEQUENCE</scope>
    <source>
        <strain evidence="3">BACA0141</strain>
    </source>
</reference>
<protein>
    <recommendedName>
        <fullName evidence="2">Teneurin-like YD-shell domain-containing protein</fullName>
    </recommendedName>
</protein>
<accession>A0AAW9Q0B0</accession>
<evidence type="ECO:0000256" key="1">
    <source>
        <dbReference type="ARBA" id="ARBA00022737"/>
    </source>
</evidence>
<proteinExistence type="predicted"/>
<organism evidence="3 4">
    <name type="scientific">Tumidithrix elongata BACA0141</name>
    <dbReference type="NCBI Taxonomy" id="2716417"/>
    <lineage>
        <taxon>Bacteria</taxon>
        <taxon>Bacillati</taxon>
        <taxon>Cyanobacteriota</taxon>
        <taxon>Cyanophyceae</taxon>
        <taxon>Pseudanabaenales</taxon>
        <taxon>Pseudanabaenaceae</taxon>
        <taxon>Tumidithrix</taxon>
        <taxon>Tumidithrix elongata</taxon>
    </lineage>
</organism>
<keyword evidence="4" id="KW-1185">Reference proteome</keyword>
<dbReference type="Proteomes" id="UP001333818">
    <property type="component" value="Unassembled WGS sequence"/>
</dbReference>
<dbReference type="NCBIfam" id="TIGR01643">
    <property type="entry name" value="YD_repeat_2x"/>
    <property type="match status" value="3"/>
</dbReference>
<dbReference type="Gene3D" id="2.180.10.10">
    <property type="entry name" value="RHS repeat-associated core"/>
    <property type="match status" value="1"/>
</dbReference>
<dbReference type="PANTHER" id="PTHR32305">
    <property type="match status" value="1"/>
</dbReference>
<evidence type="ECO:0000313" key="4">
    <source>
        <dbReference type="Proteomes" id="UP001333818"/>
    </source>
</evidence>
<keyword evidence="1" id="KW-0677">Repeat</keyword>
<evidence type="ECO:0000259" key="2">
    <source>
        <dbReference type="Pfam" id="PF25023"/>
    </source>
</evidence>
<evidence type="ECO:0000313" key="3">
    <source>
        <dbReference type="EMBL" id="MEE3717619.1"/>
    </source>
</evidence>
<dbReference type="InterPro" id="IPR056823">
    <property type="entry name" value="TEN-like_YD-shell"/>
</dbReference>